<evidence type="ECO:0000313" key="12">
    <source>
        <dbReference type="EMBL" id="AIQ65505.1"/>
    </source>
</evidence>
<keyword evidence="8 10" id="KW-0472">Membrane</keyword>
<dbReference type="InterPro" id="IPR017871">
    <property type="entry name" value="ABC_transporter-like_CS"/>
</dbReference>
<dbReference type="PROSITE" id="PS50893">
    <property type="entry name" value="ABC_TRANSPORTER_2"/>
    <property type="match status" value="1"/>
</dbReference>
<dbReference type="InterPro" id="IPR017911">
    <property type="entry name" value="MacB-like_ATP-bd"/>
</dbReference>
<evidence type="ECO:0000313" key="13">
    <source>
        <dbReference type="Proteomes" id="UP000029507"/>
    </source>
</evidence>
<evidence type="ECO:0000256" key="4">
    <source>
        <dbReference type="ARBA" id="ARBA00022692"/>
    </source>
</evidence>
<dbReference type="Pfam" id="PF00005">
    <property type="entry name" value="ABC_tran"/>
    <property type="match status" value="1"/>
</dbReference>
<keyword evidence="5" id="KW-0547">Nucleotide-binding</keyword>
<dbReference type="SMART" id="SM00382">
    <property type="entry name" value="AAA"/>
    <property type="match status" value="1"/>
</dbReference>
<evidence type="ECO:0000256" key="5">
    <source>
        <dbReference type="ARBA" id="ARBA00022741"/>
    </source>
</evidence>
<keyword evidence="6 12" id="KW-0067">ATP-binding</keyword>
<dbReference type="CDD" id="cd03255">
    <property type="entry name" value="ABC_MJ0796_LolCDE_FtsE"/>
    <property type="match status" value="1"/>
</dbReference>
<dbReference type="PANTHER" id="PTHR42798:SF6">
    <property type="entry name" value="CELL DIVISION ATP-BINDING PROTEIN FTSE"/>
    <property type="match status" value="1"/>
</dbReference>
<keyword evidence="4 10" id="KW-0812">Transmembrane</keyword>
<dbReference type="InterPro" id="IPR003439">
    <property type="entry name" value="ABC_transporter-like_ATP-bd"/>
</dbReference>
<keyword evidence="7 10" id="KW-1133">Transmembrane helix</keyword>
<evidence type="ECO:0000256" key="1">
    <source>
        <dbReference type="ARBA" id="ARBA00004429"/>
    </source>
</evidence>
<evidence type="ECO:0000259" key="11">
    <source>
        <dbReference type="PROSITE" id="PS50893"/>
    </source>
</evidence>
<dbReference type="InterPro" id="IPR003593">
    <property type="entry name" value="AAA+_ATPase"/>
</dbReference>
<dbReference type="PANTHER" id="PTHR42798">
    <property type="entry name" value="LIPOPROTEIN-RELEASING SYSTEM ATP-BINDING PROTEIN LOLD"/>
    <property type="match status" value="1"/>
</dbReference>
<dbReference type="GO" id="GO:0005524">
    <property type="term" value="F:ATP binding"/>
    <property type="evidence" value="ECO:0007669"/>
    <property type="project" value="UniProtKB-KW"/>
</dbReference>
<dbReference type="GO" id="GO:0005886">
    <property type="term" value="C:plasma membrane"/>
    <property type="evidence" value="ECO:0007669"/>
    <property type="project" value="UniProtKB-SubCell"/>
</dbReference>
<dbReference type="GO" id="GO:0022857">
    <property type="term" value="F:transmembrane transporter activity"/>
    <property type="evidence" value="ECO:0007669"/>
    <property type="project" value="UniProtKB-ARBA"/>
</dbReference>
<evidence type="ECO:0000256" key="8">
    <source>
        <dbReference type="ARBA" id="ARBA00023136"/>
    </source>
</evidence>
<dbReference type="GO" id="GO:0016887">
    <property type="term" value="F:ATP hydrolysis activity"/>
    <property type="evidence" value="ECO:0007669"/>
    <property type="project" value="InterPro"/>
</dbReference>
<evidence type="ECO:0000256" key="7">
    <source>
        <dbReference type="ARBA" id="ARBA00022989"/>
    </source>
</evidence>
<evidence type="ECO:0000256" key="10">
    <source>
        <dbReference type="SAM" id="Phobius"/>
    </source>
</evidence>
<sequence>MLQLKNVTKSYRTGEFTQVALDKINLNFRKSEFVAILGQSGSGKTTLLNIIGGLDQYDSGELIINGQSTEHFKDSDWDAYRNNSVGFIFQSYNLISHLSLLDNVEMGMTLSGVASAEKHRKALEALEKVGLKDHIHKKPNQLSGGQMQRVAIARALANNPDIILADEPTGALDTETSEQIMELIKTIAEDKLVIMVTHNPELAESYADRIIRFSDGHAVSDSNPLANQKTTSSYKLKETSMSFFTALKLSGKNIATKKWRTGLTAFASSIGIIGIALILSLSNGFDKQISSYETGALSNFPISINQTATSVQIGPPDEGESKLPAYPAEKKLYPYDPSENSRQHTNVLTKEYIDYLNKIDPALIDGISYTRSVNMNVLVSDGEKAAALDKSRISLTAYPSKQGSETGSYLEQYYDVLDGKFPASKNDVVLIVDEYNRLTDAAVSALGLDYKVDSIDLGDLVGTKLKLVMNNDYYRKNGDQFVVNGTAANLMELYNSPKAETLNIVGVLRAKEGTSISSLNPGIAYSDELAASFIADAQKSEIVLAQQKADFNVLTGQALSDEVSGSGSAIAGGSPLERMGAGAGAAGGAASLTKEEALASLGATDIPTSVSLYPIDFSAKESVIAYLDKWNEGRDTKDQVIYTDLAAIVTNISGSIMDGITLVLIAFAAISLVVSLIMIAIITYISVMERTKEIGVLRALGARKKDITRVFNAETFIIGACSGILGIGITYLLTIPVNAILQNLTDLSNVAQLNPLHALILGVISVGLTMIGGSIPAKMAAKKDPVAALRSE</sequence>
<comment type="subcellular location">
    <subcellularLocation>
        <location evidence="1">Cell inner membrane</location>
        <topology evidence="1">Multi-pass membrane protein</topology>
    </subcellularLocation>
</comment>
<dbReference type="KEGG" id="pste:PSTEL_22695"/>
<dbReference type="RefSeq" id="WP_038698627.1">
    <property type="nucleotide sequence ID" value="NZ_CP009286.1"/>
</dbReference>
<dbReference type="OrthoDB" id="2079174at2"/>
<dbReference type="EMBL" id="CP009286">
    <property type="protein sequence ID" value="AIQ65505.1"/>
    <property type="molecule type" value="Genomic_DNA"/>
</dbReference>
<dbReference type="InterPro" id="IPR027417">
    <property type="entry name" value="P-loop_NTPase"/>
</dbReference>
<name>A0A089LZE8_9BACL</name>
<dbReference type="Gene3D" id="3.40.50.300">
    <property type="entry name" value="P-loop containing nucleotide triphosphate hydrolases"/>
    <property type="match status" value="1"/>
</dbReference>
<evidence type="ECO:0000256" key="6">
    <source>
        <dbReference type="ARBA" id="ARBA00022840"/>
    </source>
</evidence>
<dbReference type="STRING" id="169760.PSTEL_22695"/>
<gene>
    <name evidence="12" type="ORF">PSTEL_22695</name>
</gene>
<feature type="transmembrane region" description="Helical" evidence="10">
    <location>
        <begin position="713"/>
        <end position="735"/>
    </location>
</feature>
<dbReference type="InterPro" id="IPR003838">
    <property type="entry name" value="ABC3_permease_C"/>
</dbReference>
<feature type="transmembrane region" description="Helical" evidence="10">
    <location>
        <begin position="755"/>
        <end position="775"/>
    </location>
</feature>
<dbReference type="Proteomes" id="UP000029507">
    <property type="component" value="Chromosome"/>
</dbReference>
<evidence type="ECO:0000256" key="2">
    <source>
        <dbReference type="ARBA" id="ARBA00022448"/>
    </source>
</evidence>
<feature type="transmembrane region" description="Helical" evidence="10">
    <location>
        <begin position="660"/>
        <end position="685"/>
    </location>
</feature>
<dbReference type="SUPFAM" id="SSF52540">
    <property type="entry name" value="P-loop containing nucleoside triphosphate hydrolases"/>
    <property type="match status" value="1"/>
</dbReference>
<keyword evidence="3" id="KW-1003">Cell membrane</keyword>
<dbReference type="AlphaFoldDB" id="A0A089LZE8"/>
<dbReference type="FunFam" id="3.40.50.300:FF:000032">
    <property type="entry name" value="Export ABC transporter ATP-binding protein"/>
    <property type="match status" value="1"/>
</dbReference>
<evidence type="ECO:0000256" key="9">
    <source>
        <dbReference type="ARBA" id="ARBA00038388"/>
    </source>
</evidence>
<protein>
    <submittedName>
        <fullName evidence="12">Sulfate ABC transporter ATP-binding protein</fullName>
    </submittedName>
</protein>
<dbReference type="Pfam" id="PF02687">
    <property type="entry name" value="FtsX"/>
    <property type="match status" value="1"/>
</dbReference>
<reference evidence="12 13" key="1">
    <citation type="submission" date="2014-08" db="EMBL/GenBank/DDBJ databases">
        <title>Comparative genomics of the Paenibacillus odorifer group.</title>
        <authorList>
            <person name="den Bakker H.C."/>
            <person name="Tsai Y.-C."/>
            <person name="Martin N."/>
            <person name="Korlach J."/>
            <person name="Wiedmann M."/>
        </authorList>
    </citation>
    <scope>NUCLEOTIDE SEQUENCE [LARGE SCALE GENOMIC DNA]</scope>
    <source>
        <strain evidence="12 13">DSM 14472</strain>
    </source>
</reference>
<dbReference type="HOGENOM" id="CLU_000604_9_0_9"/>
<dbReference type="PROSITE" id="PS00211">
    <property type="entry name" value="ABC_TRANSPORTER_1"/>
    <property type="match status" value="1"/>
</dbReference>
<dbReference type="GO" id="GO:0098796">
    <property type="term" value="C:membrane protein complex"/>
    <property type="evidence" value="ECO:0007669"/>
    <property type="project" value="UniProtKB-ARBA"/>
</dbReference>
<accession>A0A089LZE8</accession>
<keyword evidence="13" id="KW-1185">Reference proteome</keyword>
<feature type="domain" description="ABC transporter" evidence="11">
    <location>
        <begin position="2"/>
        <end position="240"/>
    </location>
</feature>
<keyword evidence="2" id="KW-0813">Transport</keyword>
<comment type="similarity">
    <text evidence="9">Belongs to the ABC transporter superfamily. Macrolide exporter (TC 3.A.1.122) family.</text>
</comment>
<evidence type="ECO:0000256" key="3">
    <source>
        <dbReference type="ARBA" id="ARBA00022475"/>
    </source>
</evidence>
<organism evidence="12 13">
    <name type="scientific">Paenibacillus stellifer</name>
    <dbReference type="NCBI Taxonomy" id="169760"/>
    <lineage>
        <taxon>Bacteria</taxon>
        <taxon>Bacillati</taxon>
        <taxon>Bacillota</taxon>
        <taxon>Bacilli</taxon>
        <taxon>Bacillales</taxon>
        <taxon>Paenibacillaceae</taxon>
        <taxon>Paenibacillus</taxon>
    </lineage>
</organism>
<proteinExistence type="inferred from homology"/>